<feature type="region of interest" description="Disordered" evidence="1">
    <location>
        <begin position="278"/>
        <end position="299"/>
    </location>
</feature>
<reference evidence="2 3" key="1">
    <citation type="submission" date="2012-06" db="EMBL/GenBank/DDBJ databases">
        <title>Complete sequence of Thiocystis violascens DSM 198.</title>
        <authorList>
            <consortium name="US DOE Joint Genome Institute"/>
            <person name="Lucas S."/>
            <person name="Han J."/>
            <person name="Lapidus A."/>
            <person name="Cheng J.-F."/>
            <person name="Goodwin L."/>
            <person name="Pitluck S."/>
            <person name="Peters L."/>
            <person name="Ovchinnikova G."/>
            <person name="Teshima H."/>
            <person name="Detter J.C."/>
            <person name="Han C."/>
            <person name="Tapia R."/>
            <person name="Land M."/>
            <person name="Hauser L."/>
            <person name="Kyrpides N."/>
            <person name="Ivanova N."/>
            <person name="Pagani I."/>
            <person name="Vogl K."/>
            <person name="Liu Z."/>
            <person name="Frigaard N.-U."/>
            <person name="Bryant D."/>
            <person name="Woyke T."/>
        </authorList>
    </citation>
    <scope>NUCLEOTIDE SEQUENCE [LARGE SCALE GENOMIC DNA]</scope>
    <source>
        <strain evidence="3">ATCC 17096 / DSM 198 / 6111</strain>
    </source>
</reference>
<protein>
    <recommendedName>
        <fullName evidence="4">DUF3150 domain-containing protein</fullName>
    </recommendedName>
</protein>
<evidence type="ECO:0000313" key="2">
    <source>
        <dbReference type="EMBL" id="AFL73486.1"/>
    </source>
</evidence>
<evidence type="ECO:0000313" key="3">
    <source>
        <dbReference type="Proteomes" id="UP000006062"/>
    </source>
</evidence>
<dbReference type="Pfam" id="PF11348">
    <property type="entry name" value="DUF3150"/>
    <property type="match status" value="1"/>
</dbReference>
<gene>
    <name evidence="2" type="ordered locus">Thivi_1485</name>
</gene>
<evidence type="ECO:0008006" key="4">
    <source>
        <dbReference type="Google" id="ProtNLM"/>
    </source>
</evidence>
<dbReference type="STRING" id="765911.Thivi_1485"/>
<dbReference type="AlphaFoldDB" id="I3Y918"/>
<keyword evidence="3" id="KW-1185">Reference proteome</keyword>
<dbReference type="HOGENOM" id="CLU_053103_0_0_6"/>
<dbReference type="InterPro" id="IPR021496">
    <property type="entry name" value="DUF3150"/>
</dbReference>
<dbReference type="Proteomes" id="UP000006062">
    <property type="component" value="Chromosome"/>
</dbReference>
<dbReference type="RefSeq" id="WP_014777954.1">
    <property type="nucleotide sequence ID" value="NC_018012.1"/>
</dbReference>
<sequence>MTTTTLDDTLITLTERLSLIVLTVSTWSGRKKLRADDLGLQAGEIPSEELVSLGSKRLCNPDAIRVFHTIKGQAERACLKVGTRFLGGYLVPNDQVDGLSGVLDGLKRDFEREVQSFLAEYDREIADWIARHPDWERQLRAAVDPAEAIGTRFSFRYRPLLIQPAEGHRETLTEDIAEIGHTIFHEAAQIAVSLEKSLVGKDSLTQRALGTFRRIQEKLAVLSFVDPRIQPILELVDGFLSRVPRRGPISGALFQEGFGLWLLLCDEARLARHGAGRLAGEVDPDSDPPGLDSDVDAQRTDAERTARLDLDDDSELTTEIDSTITASVAIREPTVPQGIEIADATEDETLDCFF</sequence>
<evidence type="ECO:0000256" key="1">
    <source>
        <dbReference type="SAM" id="MobiDB-lite"/>
    </source>
</evidence>
<dbReference type="eggNOG" id="COG1737">
    <property type="taxonomic scope" value="Bacteria"/>
</dbReference>
<dbReference type="OrthoDB" id="8900573at2"/>
<accession>I3Y918</accession>
<proteinExistence type="predicted"/>
<dbReference type="KEGG" id="tvi:Thivi_1485"/>
<organism evidence="2 3">
    <name type="scientific">Thiocystis violascens (strain ATCC 17096 / DSM 198 / 6111)</name>
    <name type="common">Chromatium violascens</name>
    <dbReference type="NCBI Taxonomy" id="765911"/>
    <lineage>
        <taxon>Bacteria</taxon>
        <taxon>Pseudomonadati</taxon>
        <taxon>Pseudomonadota</taxon>
        <taxon>Gammaproteobacteria</taxon>
        <taxon>Chromatiales</taxon>
        <taxon>Chromatiaceae</taxon>
        <taxon>Thiocystis</taxon>
    </lineage>
</organism>
<dbReference type="EMBL" id="CP003154">
    <property type="protein sequence ID" value="AFL73486.1"/>
    <property type="molecule type" value="Genomic_DNA"/>
</dbReference>
<name>I3Y918_THIV6</name>